<dbReference type="Proteomes" id="UP000078046">
    <property type="component" value="Unassembled WGS sequence"/>
</dbReference>
<evidence type="ECO:0000259" key="3">
    <source>
        <dbReference type="SMART" id="SM00670"/>
    </source>
</evidence>
<gene>
    <name evidence="4" type="ORF">A3Q56_03022</name>
</gene>
<feature type="compositionally biased region" description="Basic and acidic residues" evidence="2">
    <location>
        <begin position="102"/>
        <end position="111"/>
    </location>
</feature>
<evidence type="ECO:0000313" key="5">
    <source>
        <dbReference type="Proteomes" id="UP000078046"/>
    </source>
</evidence>
<dbReference type="PANTHER" id="PTHR15696:SF0">
    <property type="entry name" value="TELOMERASE-BINDING PROTEIN EST1A"/>
    <property type="match status" value="1"/>
</dbReference>
<reference evidence="4 5" key="1">
    <citation type="submission" date="2016-04" db="EMBL/GenBank/DDBJ databases">
        <title>The genome of Intoshia linei affirms orthonectids as highly simplified spiralians.</title>
        <authorList>
            <person name="Mikhailov K.V."/>
            <person name="Slusarev G.S."/>
            <person name="Nikitin M.A."/>
            <person name="Logacheva M.D."/>
            <person name="Penin A."/>
            <person name="Aleoshin V."/>
            <person name="Panchin Y.V."/>
        </authorList>
    </citation>
    <scope>NUCLEOTIDE SEQUENCE [LARGE SCALE GENOMIC DNA]</scope>
    <source>
        <strain evidence="4">Intl2013</strain>
        <tissue evidence="4">Whole animal</tissue>
    </source>
</reference>
<keyword evidence="5" id="KW-1185">Reference proteome</keyword>
<feature type="compositionally biased region" description="Basic and acidic residues" evidence="2">
    <location>
        <begin position="182"/>
        <end position="191"/>
    </location>
</feature>
<dbReference type="CDD" id="cd09885">
    <property type="entry name" value="PIN_Smg6-like"/>
    <property type="match status" value="1"/>
</dbReference>
<dbReference type="GO" id="GO:0005697">
    <property type="term" value="C:telomerase holoenzyme complex"/>
    <property type="evidence" value="ECO:0007669"/>
    <property type="project" value="TreeGrafter"/>
</dbReference>
<dbReference type="Pfam" id="PF10373">
    <property type="entry name" value="EST1_DNA_bind"/>
    <property type="match status" value="1"/>
</dbReference>
<dbReference type="GO" id="GO:0070034">
    <property type="term" value="F:telomerase RNA binding"/>
    <property type="evidence" value="ECO:0007669"/>
    <property type="project" value="TreeGrafter"/>
</dbReference>
<dbReference type="SUPFAM" id="SSF48452">
    <property type="entry name" value="TPR-like"/>
    <property type="match status" value="1"/>
</dbReference>
<organism evidence="4 5">
    <name type="scientific">Intoshia linei</name>
    <dbReference type="NCBI Taxonomy" id="1819745"/>
    <lineage>
        <taxon>Eukaryota</taxon>
        <taxon>Metazoa</taxon>
        <taxon>Spiralia</taxon>
        <taxon>Lophotrochozoa</taxon>
        <taxon>Mesozoa</taxon>
        <taxon>Orthonectida</taxon>
        <taxon>Rhopaluridae</taxon>
        <taxon>Intoshia</taxon>
    </lineage>
</organism>
<dbReference type="InterPro" id="IPR045153">
    <property type="entry name" value="Est1/Ebs1-like"/>
</dbReference>
<dbReference type="GO" id="GO:0042162">
    <property type="term" value="F:telomeric DNA binding"/>
    <property type="evidence" value="ECO:0007669"/>
    <property type="project" value="TreeGrafter"/>
</dbReference>
<evidence type="ECO:0000256" key="2">
    <source>
        <dbReference type="SAM" id="MobiDB-lite"/>
    </source>
</evidence>
<feature type="region of interest" description="Disordered" evidence="2">
    <location>
        <begin position="487"/>
        <end position="522"/>
    </location>
</feature>
<dbReference type="OrthoDB" id="2017974at2759"/>
<feature type="domain" description="PIN" evidence="3">
    <location>
        <begin position="1178"/>
        <end position="1329"/>
    </location>
</feature>
<dbReference type="PANTHER" id="PTHR15696">
    <property type="entry name" value="SMG-7 SUPPRESSOR WITH MORPHOLOGICAL EFFECT ON GENITALIA PROTEIN 7"/>
    <property type="match status" value="1"/>
</dbReference>
<dbReference type="InterPro" id="IPR018834">
    <property type="entry name" value="DNA/RNA-bd_Est1-type"/>
</dbReference>
<comment type="caution">
    <text evidence="4">The sequence shown here is derived from an EMBL/GenBank/DDBJ whole genome shotgun (WGS) entry which is preliminary data.</text>
</comment>
<evidence type="ECO:0000313" key="4">
    <source>
        <dbReference type="EMBL" id="OAF69246.1"/>
    </source>
</evidence>
<dbReference type="InterPro" id="IPR002716">
    <property type="entry name" value="PIN_dom"/>
</dbReference>
<dbReference type="Gene3D" id="1.25.40.10">
    <property type="entry name" value="Tetratricopeptide repeat domain"/>
    <property type="match status" value="1"/>
</dbReference>
<feature type="region of interest" description="Disordered" evidence="2">
    <location>
        <begin position="76"/>
        <end position="111"/>
    </location>
</feature>
<feature type="compositionally biased region" description="Polar residues" evidence="2">
    <location>
        <begin position="504"/>
        <end position="522"/>
    </location>
</feature>
<proteinExistence type="predicted"/>
<dbReference type="InterPro" id="IPR029060">
    <property type="entry name" value="PIN-like_dom_sf"/>
</dbReference>
<feature type="region of interest" description="Disordered" evidence="2">
    <location>
        <begin position="162"/>
        <end position="201"/>
    </location>
</feature>
<feature type="compositionally biased region" description="Basic and acidic residues" evidence="2">
    <location>
        <begin position="162"/>
        <end position="172"/>
    </location>
</feature>
<sequence>MNKEKNTNRIYGTSRQKNNNVITNTYKNSFSRSYKNYSDVRQANPIDHCSENNDIHFNNSNKYDELKTQTVNFDKKNNSQNVKNGSRNGQQENTQKNTNYPDRLRRKEEKPRTVIDEDRMDIPWFRPTSYGYKPGSNVDTKFHPKKRTNQKIKNKPKIVDIPDRGEKQEKGQMRQKPFYPNEFKRDRDKNSRINNRNRTKPISRDLSYKQNEVEHNMSQMHISKSNYDTTASMNFNSASGSRDSRFSSEIFPVHNESHAQKMSLGDKHNKHSEISIDSNVYTQKNVPYQNVFYEGPAQYITNGQNYPMEYMRKPRYDTSNKMINMPQSMLQNDQRMHRIPHNLPITSHFENVAFRHPYLSNYVVPDISHRPNMDNNYTHTESNVNKPIDFKIGEIESSVNSSKISENLRKIMYDPVENETIQPVNNDVKQDYTVSNYQDFGSNQAKAREEANSDDSKNWLFENSRNNKKFREILYDSELKISDSVEENRRNSFASSDNSKGKTSESASVRSNAVVHTNSNSSITKINEESNIKFNHQKNEFQVKKRYSPIVEAKTFNEISVDIAKFNTTETCLRQFLTIDNWTDDVWNSIVEARTKFLSIGRVMMINHIEYSNSSKCDQTVWQYSYHCIIEKFIKSKKDPEKVTEIVANGLDFYKTLITDLEAKHNFNVAEIINNSQIDGKMYPSMKLAIILIQQFFIYIGDLYRYSMKDSECLDLAESHYLRAMAIDGRNALPYRRMSIVSTMKKKVFDIIYYEIRVLSLKANSLSNEEYVKVLFCNIFNRTSEIDKIKQHRLDQINKIDMNETRTRKEIWTRKDGTADTKIGFEDDIDDMYKISTNELFYKFTLAFLNAHGRLHDKIEMHSFYKIKSEALSSFDSLLHSTEESIFNLTHEYLYKHLIFNVYSIHISYDRYTSEAVSSPKLVEQSVKFGLDFFSIICKHLHESLTNSAWLAKNNDILLSAIHIWAQWMDCHTEIWKSVKLPRKKETEFHVDTWTNICDLLNDIKQFSDDTTKFTSRRENSKKLILIPEEMFFNGFSPLSSFKRKTIYIDNDAKNPIALLHYRILSLKYFSKMVSEMENSPIYLDDDKYCPAKEVEPKTNPLTEKVSKNYNQTHIDPKPVPIKSVWNTNPSSEIVSLKKKKALLKSELAKKSLEKPDNIDEFNMMSGLTKIEIRITPEVLIPDTNCFISFLGEIKTLVWRRRFSVVIPFIVFNELEMLASGKRAKNYALEEHALFVQNSAIQSVKFIEDEIETGNPSLRLIDIKGDSIADIKSNHEEVKNKHSNDDLILKCTLSFVKDSASTYIKKMKGAPIRLNRECVLLTDDRNLRLRAHILNIPVKTLPEFLKWADISKV</sequence>
<evidence type="ECO:0000256" key="1">
    <source>
        <dbReference type="ARBA" id="ARBA00023161"/>
    </source>
</evidence>
<dbReference type="Pfam" id="PF13638">
    <property type="entry name" value="PIN_4"/>
    <property type="match status" value="1"/>
</dbReference>
<dbReference type="InterPro" id="IPR011990">
    <property type="entry name" value="TPR-like_helical_dom_sf"/>
</dbReference>
<dbReference type="EMBL" id="LWCA01000313">
    <property type="protein sequence ID" value="OAF69246.1"/>
    <property type="molecule type" value="Genomic_DNA"/>
</dbReference>
<protein>
    <recommendedName>
        <fullName evidence="3">PIN domain-containing protein</fullName>
    </recommendedName>
</protein>
<feature type="compositionally biased region" description="Polar residues" evidence="2">
    <location>
        <begin position="78"/>
        <end position="100"/>
    </location>
</feature>
<keyword evidence="1" id="KW-0866">Nonsense-mediated mRNA decay</keyword>
<dbReference type="SUPFAM" id="SSF88723">
    <property type="entry name" value="PIN domain-like"/>
    <property type="match status" value="1"/>
</dbReference>
<dbReference type="SMART" id="SM00670">
    <property type="entry name" value="PINc"/>
    <property type="match status" value="1"/>
</dbReference>
<name>A0A177B4S7_9BILA</name>
<dbReference type="Gene3D" id="3.40.50.1010">
    <property type="entry name" value="5'-nuclease"/>
    <property type="match status" value="1"/>
</dbReference>
<dbReference type="GO" id="GO:0000184">
    <property type="term" value="P:nuclear-transcribed mRNA catabolic process, nonsense-mediated decay"/>
    <property type="evidence" value="ECO:0007669"/>
    <property type="project" value="UniProtKB-KW"/>
</dbReference>
<accession>A0A177B4S7</accession>